<dbReference type="Pfam" id="PF03959">
    <property type="entry name" value="FSH1"/>
    <property type="match status" value="1"/>
</dbReference>
<dbReference type="GO" id="GO:0008474">
    <property type="term" value="F:palmitoyl-(protein) hydrolase activity"/>
    <property type="evidence" value="ECO:0007669"/>
    <property type="project" value="TreeGrafter"/>
</dbReference>
<organism evidence="4 5">
    <name type="scientific">Lachancea dasiensis</name>
    <dbReference type="NCBI Taxonomy" id="1072105"/>
    <lineage>
        <taxon>Eukaryota</taxon>
        <taxon>Fungi</taxon>
        <taxon>Dikarya</taxon>
        <taxon>Ascomycota</taxon>
        <taxon>Saccharomycotina</taxon>
        <taxon>Saccharomycetes</taxon>
        <taxon>Saccharomycetales</taxon>
        <taxon>Saccharomycetaceae</taxon>
        <taxon>Lachancea</taxon>
    </lineage>
</organism>
<evidence type="ECO:0000313" key="5">
    <source>
        <dbReference type="Proteomes" id="UP000190274"/>
    </source>
</evidence>
<protein>
    <submittedName>
        <fullName evidence="4">LADA_0D00628g1_1</fullName>
    </submittedName>
</protein>
<evidence type="ECO:0000259" key="2">
    <source>
        <dbReference type="Pfam" id="PF03959"/>
    </source>
</evidence>
<keyword evidence="1" id="KW-0812">Transmembrane</keyword>
<name>A0A1G4J3D1_9SACH</name>
<dbReference type="EMBL" id="LT598454">
    <property type="protein sequence ID" value="SCU84239.1"/>
    <property type="molecule type" value="Genomic_DNA"/>
</dbReference>
<dbReference type="InterPro" id="IPR022742">
    <property type="entry name" value="Hydrolase_4"/>
</dbReference>
<keyword evidence="5" id="KW-1185">Reference proteome</keyword>
<dbReference type="AlphaFoldDB" id="A0A1G4J3D1"/>
<dbReference type="SUPFAM" id="SSF53474">
    <property type="entry name" value="alpha/beta-Hydrolases"/>
    <property type="match status" value="1"/>
</dbReference>
<accession>A0A1G4J3D1</accession>
<dbReference type="STRING" id="1266660.A0A1G4J3D1"/>
<keyword evidence="1" id="KW-1133">Transmembrane helix</keyword>
<evidence type="ECO:0000313" key="4">
    <source>
        <dbReference type="EMBL" id="SCU84239.1"/>
    </source>
</evidence>
<evidence type="ECO:0000259" key="3">
    <source>
        <dbReference type="Pfam" id="PF12146"/>
    </source>
</evidence>
<dbReference type="Pfam" id="PF12146">
    <property type="entry name" value="Hydrolase_4"/>
    <property type="match status" value="1"/>
</dbReference>
<sequence length="282" mass="32312">MLLRVLRVVLGGATVTAGAALVALYIYQNKLIYPSWAQGARDFVDTPDNYGLPYTEHHLETADGVEIRAYDIRKENSAVTWLILCPNAGNMGYFLSAVELIYRKFNASVFIYSYRGYGFSQGRPSEQGLKRDADAVLSFLQKDSFFKTQKLVLYGRSLGGANAIYIARHYSHLCDAVILENTFLSIPKVIPHVFPWLSHFSWLCHEKWNSENDIQRVDPTLPWLFLSGKKDEIVPPTHMEKLHQLCKSERKTIVEFPRGHHNDTIVQASYWEHIEKFLSENL</sequence>
<dbReference type="InterPro" id="IPR029058">
    <property type="entry name" value="AB_hydrolase_fold"/>
</dbReference>
<dbReference type="GO" id="GO:0016020">
    <property type="term" value="C:membrane"/>
    <property type="evidence" value="ECO:0007669"/>
    <property type="project" value="TreeGrafter"/>
</dbReference>
<feature type="transmembrane region" description="Helical" evidence="1">
    <location>
        <begin position="6"/>
        <end position="27"/>
    </location>
</feature>
<dbReference type="InterPro" id="IPR005645">
    <property type="entry name" value="FSH-like_dom"/>
</dbReference>
<feature type="domain" description="Serine hydrolase" evidence="2">
    <location>
        <begin position="219"/>
        <end position="261"/>
    </location>
</feature>
<feature type="domain" description="Serine aminopeptidase S33" evidence="3">
    <location>
        <begin position="106"/>
        <end position="206"/>
    </location>
</feature>
<dbReference type="OrthoDB" id="10249433at2759"/>
<gene>
    <name evidence="4" type="ORF">LADA_0D00628G</name>
</gene>
<evidence type="ECO:0000256" key="1">
    <source>
        <dbReference type="SAM" id="Phobius"/>
    </source>
</evidence>
<dbReference type="PANTHER" id="PTHR12277">
    <property type="entry name" value="ALPHA/BETA HYDROLASE DOMAIN-CONTAINING PROTEIN"/>
    <property type="match status" value="1"/>
</dbReference>
<dbReference type="PANTHER" id="PTHR12277:SF81">
    <property type="entry name" value="PROTEIN ABHD13"/>
    <property type="match status" value="1"/>
</dbReference>
<dbReference type="Gene3D" id="3.40.50.1820">
    <property type="entry name" value="alpha/beta hydrolase"/>
    <property type="match status" value="1"/>
</dbReference>
<reference evidence="4 5" key="1">
    <citation type="submission" date="2016-03" db="EMBL/GenBank/DDBJ databases">
        <authorList>
            <person name="Devillers H."/>
        </authorList>
    </citation>
    <scope>NUCLEOTIDE SEQUENCE [LARGE SCALE GENOMIC DNA]</scope>
    <source>
        <strain evidence="4">CBS 10888</strain>
    </source>
</reference>
<dbReference type="Proteomes" id="UP000190274">
    <property type="component" value="Chromosome D"/>
</dbReference>
<proteinExistence type="predicted"/>
<keyword evidence="1" id="KW-0472">Membrane</keyword>